<dbReference type="AlphaFoldDB" id="A0A392UV47"/>
<feature type="non-terminal residue" evidence="2">
    <location>
        <position position="75"/>
    </location>
</feature>
<evidence type="ECO:0000313" key="3">
    <source>
        <dbReference type="Proteomes" id="UP000265520"/>
    </source>
</evidence>
<reference evidence="2 3" key="1">
    <citation type="journal article" date="2018" name="Front. Plant Sci.">
        <title>Red Clover (Trifolium pratense) and Zigzag Clover (T. medium) - A Picture of Genomic Similarities and Differences.</title>
        <authorList>
            <person name="Dluhosova J."/>
            <person name="Istvanek J."/>
            <person name="Nedelnik J."/>
            <person name="Repkova J."/>
        </authorList>
    </citation>
    <scope>NUCLEOTIDE SEQUENCE [LARGE SCALE GENOMIC DNA]</scope>
    <source>
        <strain evidence="3">cv. 10/8</strain>
        <tissue evidence="2">Leaf</tissue>
    </source>
</reference>
<feature type="non-terminal residue" evidence="2">
    <location>
        <position position="1"/>
    </location>
</feature>
<accession>A0A392UV47</accession>
<evidence type="ECO:0000256" key="1">
    <source>
        <dbReference type="SAM" id="MobiDB-lite"/>
    </source>
</evidence>
<organism evidence="2 3">
    <name type="scientific">Trifolium medium</name>
    <dbReference type="NCBI Taxonomy" id="97028"/>
    <lineage>
        <taxon>Eukaryota</taxon>
        <taxon>Viridiplantae</taxon>
        <taxon>Streptophyta</taxon>
        <taxon>Embryophyta</taxon>
        <taxon>Tracheophyta</taxon>
        <taxon>Spermatophyta</taxon>
        <taxon>Magnoliopsida</taxon>
        <taxon>eudicotyledons</taxon>
        <taxon>Gunneridae</taxon>
        <taxon>Pentapetalae</taxon>
        <taxon>rosids</taxon>
        <taxon>fabids</taxon>
        <taxon>Fabales</taxon>
        <taxon>Fabaceae</taxon>
        <taxon>Papilionoideae</taxon>
        <taxon>50 kb inversion clade</taxon>
        <taxon>NPAAA clade</taxon>
        <taxon>Hologalegina</taxon>
        <taxon>IRL clade</taxon>
        <taxon>Trifolieae</taxon>
        <taxon>Trifolium</taxon>
    </lineage>
</organism>
<keyword evidence="3" id="KW-1185">Reference proteome</keyword>
<comment type="caution">
    <text evidence="2">The sequence shown here is derived from an EMBL/GenBank/DDBJ whole genome shotgun (WGS) entry which is preliminary data.</text>
</comment>
<dbReference type="Proteomes" id="UP000265520">
    <property type="component" value="Unassembled WGS sequence"/>
</dbReference>
<dbReference type="EMBL" id="LXQA010983748">
    <property type="protein sequence ID" value="MCI79898.1"/>
    <property type="molecule type" value="Genomic_DNA"/>
</dbReference>
<feature type="region of interest" description="Disordered" evidence="1">
    <location>
        <begin position="1"/>
        <end position="25"/>
    </location>
</feature>
<evidence type="ECO:0000313" key="2">
    <source>
        <dbReference type="EMBL" id="MCI79898.1"/>
    </source>
</evidence>
<sequence>RPENVEASAVEEAQPAATGQSNSKQVTLCVSQPKDFIVPDHIEDSYVAPTWNEWENFPEAMVISGGGFDKHTIGS</sequence>
<protein>
    <submittedName>
        <fullName evidence="2">Uncharacterized protein</fullName>
    </submittedName>
</protein>
<name>A0A392UV47_9FABA</name>
<proteinExistence type="predicted"/>